<protein>
    <submittedName>
        <fullName evidence="2">Uncharacterized protein</fullName>
    </submittedName>
</protein>
<evidence type="ECO:0000313" key="2">
    <source>
        <dbReference type="EMBL" id="MCO1333610.1"/>
    </source>
</evidence>
<gene>
    <name evidence="2" type="ORF">MO867_04570</name>
</gene>
<feature type="region of interest" description="Disordered" evidence="1">
    <location>
        <begin position="1"/>
        <end position="22"/>
    </location>
</feature>
<accession>A0A9X2EL69</accession>
<dbReference type="Proteomes" id="UP001139028">
    <property type="component" value="Unassembled WGS sequence"/>
</dbReference>
<feature type="compositionally biased region" description="Polar residues" evidence="1">
    <location>
        <begin position="1"/>
        <end position="12"/>
    </location>
</feature>
<evidence type="ECO:0000256" key="1">
    <source>
        <dbReference type="SAM" id="MobiDB-lite"/>
    </source>
</evidence>
<dbReference type="RefSeq" id="WP_252465049.1">
    <property type="nucleotide sequence ID" value="NZ_JALBWM010000011.1"/>
</dbReference>
<dbReference type="AlphaFoldDB" id="A0A9X2EL69"/>
<evidence type="ECO:0000313" key="3">
    <source>
        <dbReference type="Proteomes" id="UP001139028"/>
    </source>
</evidence>
<name>A0A9X2EL69_9GAMM</name>
<organism evidence="2 3">
    <name type="scientific">Microbulbifer okhotskensis</name>
    <dbReference type="NCBI Taxonomy" id="2926617"/>
    <lineage>
        <taxon>Bacteria</taxon>
        <taxon>Pseudomonadati</taxon>
        <taxon>Pseudomonadota</taxon>
        <taxon>Gammaproteobacteria</taxon>
        <taxon>Cellvibrionales</taxon>
        <taxon>Microbulbiferaceae</taxon>
        <taxon>Microbulbifer</taxon>
    </lineage>
</organism>
<comment type="caution">
    <text evidence="2">The sequence shown here is derived from an EMBL/GenBank/DDBJ whole genome shotgun (WGS) entry which is preliminary data.</text>
</comment>
<sequence>MTYQTVSSKNNPPSLPAKVSEQQLTSLENQRKQGLKGIVTTLSGKFEERDHCPEDTIGGIFGRYAAASTGTDSIAAPGKFRE</sequence>
<dbReference type="EMBL" id="JALBWM010000011">
    <property type="protein sequence ID" value="MCO1333610.1"/>
    <property type="molecule type" value="Genomic_DNA"/>
</dbReference>
<proteinExistence type="predicted"/>
<reference evidence="2" key="1">
    <citation type="journal article" date="2022" name="Arch. Microbiol.">
        <title>Microbulbifer okhotskensis sp. nov., isolated from a deep bottom sediment of the Okhotsk Sea.</title>
        <authorList>
            <person name="Romanenko L."/>
            <person name="Kurilenko V."/>
            <person name="Otstavnykh N."/>
            <person name="Velansky P."/>
            <person name="Isaeva M."/>
            <person name="Mikhailov V."/>
        </authorList>
    </citation>
    <scope>NUCLEOTIDE SEQUENCE</scope>
    <source>
        <strain evidence="2">OS29</strain>
    </source>
</reference>
<keyword evidence="3" id="KW-1185">Reference proteome</keyword>